<name>A0AAV0V0C4_HYABA</name>
<accession>A0AAV0V0C4</accession>
<evidence type="ECO:0008006" key="3">
    <source>
        <dbReference type="Google" id="ProtNLM"/>
    </source>
</evidence>
<gene>
    <name evidence="1" type="ORF">HBR001_LOCUS8453</name>
</gene>
<dbReference type="EMBL" id="CANTFL010001449">
    <property type="protein sequence ID" value="CAI5741370.1"/>
    <property type="molecule type" value="Genomic_DNA"/>
</dbReference>
<evidence type="ECO:0000313" key="1">
    <source>
        <dbReference type="EMBL" id="CAI5741370.1"/>
    </source>
</evidence>
<reference evidence="1" key="1">
    <citation type="submission" date="2022-12" db="EMBL/GenBank/DDBJ databases">
        <authorList>
            <person name="Webb A."/>
        </authorList>
    </citation>
    <scope>NUCLEOTIDE SEQUENCE</scope>
    <source>
        <strain evidence="1">Hp1</strain>
    </source>
</reference>
<sequence>MTRSIALREELQTDDVQQLWALACLLAQRKLVVQTAQCLEPLCALDCSARSAEEQAILVQANSMYAEICSAACSRSKKAADRELWTRRIVQIEKCIDSVDSAVARGVPCSHESQLRLLKAKFILQRQLKAERYTKNQKILEILTEGLQVAARFDDSVAVGFRKYFEVKMKACLVKMHAATVTEKCGKGRDDVNRFAENLRYLRTALPSSINKSFLLWLVEATRHTAISSFIPGDVAETRQLVDFGQEFLDRVSVHEPVSTDFRLHHLVITGFYYLRTGALTKLTPLLKEAYTWANGAENDDSQERTGSTKHPFLKTILDSLRVSVVASSDPKEACDLAMKTALSAQENLQASSTQPAVRLVLIATLFDMLYVYCRLLAVQCRYADMGTSIVQTTTLFTTYKVDLERSILYRVVLARCHTLIAKFATAIGKVKNACAHLNFVVDKVLPAPAVGNASYPDAYLAAWVDVLEVATHCCKVDTLKCLTSSSGACKGARIEQIYPSRVLLQWAARVLTLDGLQYQMRQCCNVELRARHDLALAKWMWATKSSSNDIEADESNVGRTARDSLHTKLETLRPGTFTLLHDALHRVNTSVTCCETTSEIMALFGPQLAARGEVEQAENMLENAICIALHAKNVLLQTRLLADVFELYASKGLTKAQAAAAAKYEKKLATLQRRVAAAQANEATLVALLRWTVDGST</sequence>
<proteinExistence type="predicted"/>
<dbReference type="AlphaFoldDB" id="A0AAV0V0C4"/>
<evidence type="ECO:0000313" key="2">
    <source>
        <dbReference type="Proteomes" id="UP001162031"/>
    </source>
</evidence>
<protein>
    <recommendedName>
        <fullName evidence="3">KIF-binding protein</fullName>
    </recommendedName>
</protein>
<comment type="caution">
    <text evidence="1">The sequence shown here is derived from an EMBL/GenBank/DDBJ whole genome shotgun (WGS) entry which is preliminary data.</text>
</comment>
<organism evidence="1 2">
    <name type="scientific">Hyaloperonospora brassicae</name>
    <name type="common">Brassica downy mildew</name>
    <name type="synonym">Peronospora brassicae</name>
    <dbReference type="NCBI Taxonomy" id="162125"/>
    <lineage>
        <taxon>Eukaryota</taxon>
        <taxon>Sar</taxon>
        <taxon>Stramenopiles</taxon>
        <taxon>Oomycota</taxon>
        <taxon>Peronosporomycetes</taxon>
        <taxon>Peronosporales</taxon>
        <taxon>Peronosporaceae</taxon>
        <taxon>Hyaloperonospora</taxon>
    </lineage>
</organism>
<keyword evidence="2" id="KW-1185">Reference proteome</keyword>
<dbReference type="Proteomes" id="UP001162031">
    <property type="component" value="Unassembled WGS sequence"/>
</dbReference>